<dbReference type="InterPro" id="IPR002509">
    <property type="entry name" value="NODB_dom"/>
</dbReference>
<accession>A0A7X1B9P6</accession>
<sequence length="272" mass="30424">MRITPLALCFTFAATLAHADESAFHWPHGAGAAVCLTYDDSLASQIDVAYPQLEAAGLKGTFFLQGNGGTMESRVDDWRQIAEAGHELASHSLMHPCRKGLPGRDWVADKYDLDQYNLERLESEMEVTNILLHAIDGQTDRTFAYPCGDTAVSNGTQPFLEFAREFFVASRGVSPELGSMRDFKFSDTPAFSPDTKTFEECVAYLEDCYAKGTVAIFLNHGVGGDYLVTDAKLHEQILEYLAENQDRFWIDTFKNVTLHAKSEFDRLDWPIE</sequence>
<evidence type="ECO:0000256" key="2">
    <source>
        <dbReference type="SAM" id="SignalP"/>
    </source>
</evidence>
<feature type="chain" id="PRO_5030810987" evidence="2">
    <location>
        <begin position="20"/>
        <end position="272"/>
    </location>
</feature>
<dbReference type="GO" id="GO:0016810">
    <property type="term" value="F:hydrolase activity, acting on carbon-nitrogen (but not peptide) bonds"/>
    <property type="evidence" value="ECO:0007669"/>
    <property type="project" value="InterPro"/>
</dbReference>
<dbReference type="PANTHER" id="PTHR34216">
    <property type="match status" value="1"/>
</dbReference>
<gene>
    <name evidence="4" type="ORF">H5P27_18975</name>
</gene>
<organism evidence="4 5">
    <name type="scientific">Pelagicoccus albus</name>
    <dbReference type="NCBI Taxonomy" id="415222"/>
    <lineage>
        <taxon>Bacteria</taxon>
        <taxon>Pseudomonadati</taxon>
        <taxon>Verrucomicrobiota</taxon>
        <taxon>Opitutia</taxon>
        <taxon>Puniceicoccales</taxon>
        <taxon>Pelagicoccaceae</taxon>
        <taxon>Pelagicoccus</taxon>
    </lineage>
</organism>
<dbReference type="EMBL" id="JACHVC010000013">
    <property type="protein sequence ID" value="MBC2608146.1"/>
    <property type="molecule type" value="Genomic_DNA"/>
</dbReference>
<feature type="domain" description="NodB homology" evidence="3">
    <location>
        <begin position="32"/>
        <end position="272"/>
    </location>
</feature>
<dbReference type="Gene3D" id="3.20.20.370">
    <property type="entry name" value="Glycoside hydrolase/deacetylase"/>
    <property type="match status" value="1"/>
</dbReference>
<dbReference type="RefSeq" id="WP_185661998.1">
    <property type="nucleotide sequence ID" value="NZ_CAWPOO010000013.1"/>
</dbReference>
<reference evidence="4 5" key="1">
    <citation type="submission" date="2020-07" db="EMBL/GenBank/DDBJ databases">
        <authorList>
            <person name="Feng X."/>
        </authorList>
    </citation>
    <scope>NUCLEOTIDE SEQUENCE [LARGE SCALE GENOMIC DNA]</scope>
    <source>
        <strain evidence="4 5">JCM23202</strain>
    </source>
</reference>
<evidence type="ECO:0000256" key="1">
    <source>
        <dbReference type="ARBA" id="ARBA00022729"/>
    </source>
</evidence>
<evidence type="ECO:0000313" key="4">
    <source>
        <dbReference type="EMBL" id="MBC2608146.1"/>
    </source>
</evidence>
<dbReference type="AlphaFoldDB" id="A0A7X1B9P6"/>
<dbReference type="InterPro" id="IPR011330">
    <property type="entry name" value="Glyco_hydro/deAcase_b/a-brl"/>
</dbReference>
<keyword evidence="5" id="KW-1185">Reference proteome</keyword>
<dbReference type="CDD" id="cd10967">
    <property type="entry name" value="CE4_GLA_like_6s"/>
    <property type="match status" value="1"/>
</dbReference>
<dbReference type="Proteomes" id="UP000526501">
    <property type="component" value="Unassembled WGS sequence"/>
</dbReference>
<proteinExistence type="predicted"/>
<protein>
    <submittedName>
        <fullName evidence="4">Polysaccharide deacetylase family protein</fullName>
    </submittedName>
</protein>
<dbReference type="GO" id="GO:0005975">
    <property type="term" value="P:carbohydrate metabolic process"/>
    <property type="evidence" value="ECO:0007669"/>
    <property type="project" value="InterPro"/>
</dbReference>
<dbReference type="SUPFAM" id="SSF88713">
    <property type="entry name" value="Glycoside hydrolase/deacetylase"/>
    <property type="match status" value="1"/>
</dbReference>
<dbReference type="InterPro" id="IPR051398">
    <property type="entry name" value="Polysacch_Deacetylase"/>
</dbReference>
<comment type="caution">
    <text evidence="4">The sequence shown here is derived from an EMBL/GenBank/DDBJ whole genome shotgun (WGS) entry which is preliminary data.</text>
</comment>
<keyword evidence="1 2" id="KW-0732">Signal</keyword>
<dbReference type="PROSITE" id="PS51677">
    <property type="entry name" value="NODB"/>
    <property type="match status" value="1"/>
</dbReference>
<name>A0A7X1B9P6_9BACT</name>
<dbReference type="Pfam" id="PF01522">
    <property type="entry name" value="Polysacc_deac_1"/>
    <property type="match status" value="1"/>
</dbReference>
<evidence type="ECO:0000313" key="5">
    <source>
        <dbReference type="Proteomes" id="UP000526501"/>
    </source>
</evidence>
<dbReference type="PANTHER" id="PTHR34216:SF11">
    <property type="entry name" value="CHITOOLIGOSACCHARIDE DEACETYLASE"/>
    <property type="match status" value="1"/>
</dbReference>
<feature type="signal peptide" evidence="2">
    <location>
        <begin position="1"/>
        <end position="19"/>
    </location>
</feature>
<evidence type="ECO:0000259" key="3">
    <source>
        <dbReference type="PROSITE" id="PS51677"/>
    </source>
</evidence>